<dbReference type="Pfam" id="PF00903">
    <property type="entry name" value="Glyoxalase"/>
    <property type="match status" value="1"/>
</dbReference>
<dbReference type="SUPFAM" id="SSF54593">
    <property type="entry name" value="Glyoxalase/Bleomycin resistance protein/Dihydroxybiphenyl dioxygenase"/>
    <property type="match status" value="1"/>
</dbReference>
<dbReference type="RefSeq" id="WP_029581400.1">
    <property type="nucleotide sequence ID" value="NZ_CP012076.1"/>
</dbReference>
<sequence>MIDHTGITVSDFARSLAFYEAALAPLGYTVLTRLDDAAGLGAPGPAGADPGGDFWLMQGPPCQPRVHMAFRAASRAEVEAFHRAALAAGGRDNGAPGPRPQYHAGYYAAFVHDPDGYNIEAVFHGA</sequence>
<gene>
    <name evidence="2" type="ORF">CS347_12795</name>
</gene>
<accession>A0AAN1RXK7</accession>
<organism evidence="2 3">
    <name type="scientific">Bordetella hinzii</name>
    <dbReference type="NCBI Taxonomy" id="103855"/>
    <lineage>
        <taxon>Bacteria</taxon>
        <taxon>Pseudomonadati</taxon>
        <taxon>Pseudomonadota</taxon>
        <taxon>Betaproteobacteria</taxon>
        <taxon>Burkholderiales</taxon>
        <taxon>Alcaligenaceae</taxon>
        <taxon>Bordetella</taxon>
    </lineage>
</organism>
<dbReference type="KEGG" id="bhz:ACR54_03694"/>
<evidence type="ECO:0000259" key="1">
    <source>
        <dbReference type="PROSITE" id="PS51819"/>
    </source>
</evidence>
<reference evidence="3" key="1">
    <citation type="submission" date="2017-10" db="EMBL/GenBank/DDBJ databases">
        <title>Whole genome sequencing of various Bordetella species.</title>
        <authorList>
            <person name="Weigand M.R."/>
            <person name="Loparev V."/>
            <person name="Peng Y."/>
            <person name="Bowden K.E."/>
            <person name="Tondella M.L."/>
            <person name="Williams M.M."/>
        </authorList>
    </citation>
    <scope>NUCLEOTIDE SEQUENCE [LARGE SCALE GENOMIC DNA]</scope>
    <source>
        <strain evidence="3">H720</strain>
    </source>
</reference>
<evidence type="ECO:0000313" key="2">
    <source>
        <dbReference type="EMBL" id="AZW17580.1"/>
    </source>
</evidence>
<dbReference type="EMBL" id="CP024172">
    <property type="protein sequence ID" value="AZW17580.1"/>
    <property type="molecule type" value="Genomic_DNA"/>
</dbReference>
<dbReference type="CDD" id="cd07262">
    <property type="entry name" value="VOC_like"/>
    <property type="match status" value="1"/>
</dbReference>
<dbReference type="Gene3D" id="3.10.180.10">
    <property type="entry name" value="2,3-Dihydroxybiphenyl 1,2-Dioxygenase, domain 1"/>
    <property type="match status" value="1"/>
</dbReference>
<name>A0AAN1RXK7_9BORD</name>
<dbReference type="Proteomes" id="UP000282741">
    <property type="component" value="Chromosome"/>
</dbReference>
<dbReference type="InterPro" id="IPR004360">
    <property type="entry name" value="Glyas_Fos-R_dOase_dom"/>
</dbReference>
<dbReference type="AlphaFoldDB" id="A0AAN1RXK7"/>
<dbReference type="PANTHER" id="PTHR35006:SF2">
    <property type="entry name" value="GLYOXALASE FAMILY PROTEIN (AFU_ORTHOLOGUE AFUA_5G14830)"/>
    <property type="match status" value="1"/>
</dbReference>
<dbReference type="PANTHER" id="PTHR35006">
    <property type="entry name" value="GLYOXALASE FAMILY PROTEIN (AFU_ORTHOLOGUE AFUA_5G14830)"/>
    <property type="match status" value="1"/>
</dbReference>
<dbReference type="GeneID" id="92995088"/>
<proteinExistence type="predicted"/>
<dbReference type="PROSITE" id="PS51819">
    <property type="entry name" value="VOC"/>
    <property type="match status" value="1"/>
</dbReference>
<feature type="domain" description="VOC" evidence="1">
    <location>
        <begin position="1"/>
        <end position="124"/>
    </location>
</feature>
<protein>
    <submittedName>
        <fullName evidence="2">VOC family protein</fullName>
    </submittedName>
</protein>
<evidence type="ECO:0000313" key="3">
    <source>
        <dbReference type="Proteomes" id="UP000282741"/>
    </source>
</evidence>
<dbReference type="InterPro" id="IPR029068">
    <property type="entry name" value="Glyas_Bleomycin-R_OHBP_Dase"/>
</dbReference>
<dbReference type="InterPro" id="IPR037523">
    <property type="entry name" value="VOC_core"/>
</dbReference>